<dbReference type="RefSeq" id="WP_090173837.1">
    <property type="nucleotide sequence ID" value="NZ_FMXR01000011.1"/>
</dbReference>
<keyword evidence="1" id="KW-0812">Transmembrane</keyword>
<dbReference type="Proteomes" id="UP000199228">
    <property type="component" value="Unassembled WGS sequence"/>
</dbReference>
<dbReference type="STRING" id="1732.SAMN02910417_01599"/>
<dbReference type="AlphaFoldDB" id="A0A1G6BLC6"/>
<evidence type="ECO:0008006" key="4">
    <source>
        <dbReference type="Google" id="ProtNLM"/>
    </source>
</evidence>
<evidence type="ECO:0000313" key="2">
    <source>
        <dbReference type="EMBL" id="SDB21401.1"/>
    </source>
</evidence>
<gene>
    <name evidence="2" type="ORF">SAMN02910417_01599</name>
</gene>
<evidence type="ECO:0000256" key="1">
    <source>
        <dbReference type="SAM" id="Phobius"/>
    </source>
</evidence>
<keyword evidence="1" id="KW-0472">Membrane</keyword>
<evidence type="ECO:0000313" key="3">
    <source>
        <dbReference type="Proteomes" id="UP000199228"/>
    </source>
</evidence>
<dbReference type="Gene3D" id="2.60.40.10">
    <property type="entry name" value="Immunoglobulins"/>
    <property type="match status" value="2"/>
</dbReference>
<accession>A0A1G6BLC6</accession>
<dbReference type="OrthoDB" id="1972074at2"/>
<reference evidence="2 3" key="1">
    <citation type="submission" date="2016-10" db="EMBL/GenBank/DDBJ databases">
        <authorList>
            <person name="de Groot N.N."/>
        </authorList>
    </citation>
    <scope>NUCLEOTIDE SEQUENCE [LARGE SCALE GENOMIC DNA]</scope>
    <source>
        <strain evidence="2 3">DSM 3217</strain>
    </source>
</reference>
<dbReference type="EMBL" id="FMXR01000011">
    <property type="protein sequence ID" value="SDB21401.1"/>
    <property type="molecule type" value="Genomic_DNA"/>
</dbReference>
<name>A0A1G6BLC6_EUBOX</name>
<keyword evidence="1" id="KW-1133">Transmembrane helix</keyword>
<feature type="transmembrane region" description="Helical" evidence="1">
    <location>
        <begin position="6"/>
        <end position="24"/>
    </location>
</feature>
<protein>
    <recommendedName>
        <fullName evidence="4">Ig-like domain (Group 3)</fullName>
    </recommendedName>
</protein>
<proteinExistence type="predicted"/>
<dbReference type="InterPro" id="IPR013783">
    <property type="entry name" value="Ig-like_fold"/>
</dbReference>
<keyword evidence="3" id="KW-1185">Reference proteome</keyword>
<organism evidence="2 3">
    <name type="scientific">Eubacterium oxidoreducens</name>
    <dbReference type="NCBI Taxonomy" id="1732"/>
    <lineage>
        <taxon>Bacteria</taxon>
        <taxon>Bacillati</taxon>
        <taxon>Bacillota</taxon>
        <taxon>Clostridia</taxon>
        <taxon>Eubacteriales</taxon>
        <taxon>Eubacteriaceae</taxon>
        <taxon>Eubacterium</taxon>
    </lineage>
</organism>
<sequence length="289" mass="31440">MKKTNLIGLIILIVAIAAAAFMTYRRMQSGDGMAPIIRMSDTKIEISVEDDESVILDGVSATDVTDGDVTDSLVVEKISAFMEDGRRIATLAAFDSDNEVGVATREIVYTDYKPTRISITEPLVFTLNTTSFLEGVTAKDCLDGDLSGQLKFSDSGQIETDAAGVYDMQLEVTNSAGDISRLPIKITMMSSESMANTPVIYLKNFVKYVNVGDSIDYESLIKKCEYLGVEYEAVEGKSVGESTIGRSKFAIDTSDVDLNTPGNYIVTYTVSINDSSKAKAYLYVVVEDE</sequence>